<dbReference type="Pfam" id="PF26639">
    <property type="entry name" value="Het-6_barrel"/>
    <property type="match status" value="1"/>
</dbReference>
<dbReference type="Pfam" id="PF06985">
    <property type="entry name" value="HET"/>
    <property type="match status" value="1"/>
</dbReference>
<comment type="caution">
    <text evidence="3">The sequence shown here is derived from an EMBL/GenBank/DDBJ whole genome shotgun (WGS) entry which is preliminary data.</text>
</comment>
<reference evidence="3 4" key="1">
    <citation type="submission" date="2016-04" db="EMBL/GenBank/DDBJ databases">
        <title>Multiple horizontal gene transfer events from other fungi enriched the ability of the initially mycotrophic fungus Trichoderma (Ascomycota) to feed on dead plant biomass.</title>
        <authorList>
            <person name="Atanasova L."/>
            <person name="Chenthamara K."/>
            <person name="Zhang J."/>
            <person name="Grujic M."/>
            <person name="Henrissat B."/>
            <person name="Kuo A."/>
            <person name="Aertz A."/>
            <person name="Salamov A."/>
            <person name="Lipzen A."/>
            <person name="Labutti K."/>
            <person name="Barry K."/>
            <person name="Miao Y."/>
            <person name="Rahimi M.J."/>
            <person name="Shen Q."/>
            <person name="Grigoriev I.V."/>
            <person name="Kubicek C.P."/>
            <person name="Druzhinina I.S."/>
        </authorList>
    </citation>
    <scope>NUCLEOTIDE SEQUENCE [LARGE SCALE GENOMIC DNA]</scope>
    <source>
        <strain evidence="3 4">NJAU 4742</strain>
    </source>
</reference>
<evidence type="ECO:0000313" key="3">
    <source>
        <dbReference type="EMBL" id="OPB40550.1"/>
    </source>
</evidence>
<dbReference type="InterPro" id="IPR052895">
    <property type="entry name" value="HetReg/Transcr_Mod"/>
</dbReference>
<name>A0A1T3CHI5_9HYPO</name>
<dbReference type="OrthoDB" id="5416609at2759"/>
<gene>
    <name evidence="3" type="ORF">A0O28_0006290</name>
</gene>
<dbReference type="Proteomes" id="UP000191004">
    <property type="component" value="Unassembled WGS sequence"/>
</dbReference>
<protein>
    <recommendedName>
        <fullName evidence="2">Heterokaryon incompatibility domain-containing protein</fullName>
    </recommendedName>
</protein>
<dbReference type="EMBL" id="LVVK01000017">
    <property type="protein sequence ID" value="OPB40550.1"/>
    <property type="molecule type" value="Genomic_DNA"/>
</dbReference>
<feature type="domain" description="Heterokaryon incompatibility" evidence="2">
    <location>
        <begin position="52"/>
        <end position="262"/>
    </location>
</feature>
<evidence type="ECO:0000259" key="2">
    <source>
        <dbReference type="Pfam" id="PF06985"/>
    </source>
</evidence>
<sequence length="691" mass="76667">MSHAAFGITYEAVDSQGDNHRIRLLTLTPSQDPSEPIHISLSVVKLSDEPSFEALSYCWGDATDKLLIFCDGVPFPVTKNLESALRHLRQTEDERTLWIDAICINQNNIPERNHQVSIMKDIYRKARHVVVWLGSAEEDSDLVFPLCERMVEKRLDLLEFDELTLGNEDIYGPNKKELIKKRLAAAQRRRELAESTTGISEANDDAAISDTIAESPAATDKQVDATDDTEEDDESDATSEEITAFFRLLSRPWFSRCWVLQEACLAQEASVQCGNKSIGWLEFYLGFTISIIMGAKGLEGRPDRIFRSGLILMMLVKAKMMNADSTQQGVSLLWLLQKVLPLAATDPRDKVYAILGLVKGGTAQEYGITPDYTLSVEECYTKAAMAVMSQMKNLDALVLDHAASSPLNLPSWVPDWSYLPSPAPVILDLNSEEMKDYAPQAAPVSASKSQQWIPVLKDDGATLCLSGYDFDQIVELEDILTVPQMDHVDLASMTSSVADFKNFWKAILLGLGTYFDTLVKWEQLAMSKKYAAYPTGETQEMVFAITMCTGNVESPELAVERFRKWQKALRGPRLMSGFKYLGMKGGFYKSLVAAAGIGSALSTADDRVYATGTETTLYRRLARTKKGYLAVVPSQSSVGDQISLYEGGKFPFVVRSRTGQGPKQLVGPCYVHGIMYGEAWDQSLCQGVEII</sequence>
<dbReference type="AlphaFoldDB" id="A0A1T3CHI5"/>
<dbReference type="InterPro" id="IPR010730">
    <property type="entry name" value="HET"/>
</dbReference>
<dbReference type="PANTHER" id="PTHR24148:SF64">
    <property type="entry name" value="HETEROKARYON INCOMPATIBILITY DOMAIN-CONTAINING PROTEIN"/>
    <property type="match status" value="1"/>
</dbReference>
<evidence type="ECO:0000313" key="4">
    <source>
        <dbReference type="Proteomes" id="UP000191004"/>
    </source>
</evidence>
<accession>A0A1T3CHI5</accession>
<feature type="compositionally biased region" description="Acidic residues" evidence="1">
    <location>
        <begin position="225"/>
        <end position="238"/>
    </location>
</feature>
<feature type="region of interest" description="Disordered" evidence="1">
    <location>
        <begin position="194"/>
        <end position="238"/>
    </location>
</feature>
<keyword evidence="4" id="KW-1185">Reference proteome</keyword>
<evidence type="ECO:0000256" key="1">
    <source>
        <dbReference type="SAM" id="MobiDB-lite"/>
    </source>
</evidence>
<proteinExistence type="predicted"/>
<dbReference type="PANTHER" id="PTHR24148">
    <property type="entry name" value="ANKYRIN REPEAT DOMAIN-CONTAINING PROTEIN 39 HOMOLOG-RELATED"/>
    <property type="match status" value="1"/>
</dbReference>
<organism evidence="3 4">
    <name type="scientific">Trichoderma guizhouense</name>
    <dbReference type="NCBI Taxonomy" id="1491466"/>
    <lineage>
        <taxon>Eukaryota</taxon>
        <taxon>Fungi</taxon>
        <taxon>Dikarya</taxon>
        <taxon>Ascomycota</taxon>
        <taxon>Pezizomycotina</taxon>
        <taxon>Sordariomycetes</taxon>
        <taxon>Hypocreomycetidae</taxon>
        <taxon>Hypocreales</taxon>
        <taxon>Hypocreaceae</taxon>
        <taxon>Trichoderma</taxon>
    </lineage>
</organism>